<dbReference type="OrthoDB" id="505485at2"/>
<comment type="caution">
    <text evidence="5">The sequence shown here is derived from an EMBL/GenBank/DDBJ whole genome shotgun (WGS) entry which is preliminary data.</text>
</comment>
<dbReference type="InterPro" id="IPR003593">
    <property type="entry name" value="AAA+_ATPase"/>
</dbReference>
<sequence>MANPVIRVQQLLKRYGKFVAVKGIDFEVWPGEIFGLIGPDGAGKTTTFHILGGVMEATGGNVQVLGKQPRDARLAIGYLTQQFSLYLDLSIDENLRYSAGLRQVPSDVLQQRRAKYLGLMSLEQFGDRLAGDLSGGMKQKLALCCALISQPDILLLDEPTTGVDPVSRREFWDILAAVAAEGVTVVVATPYLDEAERCHRIALMYEGKIEQVGSLTALRQELGLQRLEVRTPDIAAAEQALQGGREDRAIADIQTFGDRLDILVSDVEVGKVAVQRLLHRHCLTLESLETAPTTLENVFVARLRQAGEDPPFLPFPRIQTTARPVKGAVAIGARDLRKVFGSFPAVKAVSLEIRYGEIYGLLGANGAGKTTTIKMLCGLLKASSGTMVLAGNTHNLRSGALRQRIGYMSQKFTLYDDLTILQNLEFYCGVYGIPRSLRRRKIDWVLEICGLEGREQMLTGQLPGGWKQRVAFGASVMHEPEILFLDEPTSGVDPLARRQFWRLINDFARQGTAILVTTHYLEEAEQCNRMGLMVAGEMVMQGSPSEIKAAQPGQLLEVVVDKTQEGSSLLKSKLAGWRVSIFGDRLHLVLDNPDAEIPAICQELQASGIEVKSLRPIPFSLEDAFIGTVQRAQEREG</sequence>
<dbReference type="InterPro" id="IPR027417">
    <property type="entry name" value="P-loop_NTPase"/>
</dbReference>
<accession>A0A1E5QM74</accession>
<dbReference type="SUPFAM" id="SSF52540">
    <property type="entry name" value="P-loop containing nucleoside triphosphate hydrolases"/>
    <property type="match status" value="2"/>
</dbReference>
<dbReference type="SMART" id="SM00382">
    <property type="entry name" value="AAA"/>
    <property type="match status" value="2"/>
</dbReference>
<gene>
    <name evidence="5" type="ORF">BH720_08155</name>
</gene>
<dbReference type="RefSeq" id="WP_069966687.1">
    <property type="nucleotide sequence ID" value="NZ_CM124774.1"/>
</dbReference>
<dbReference type="AlphaFoldDB" id="A0A1E5QM74"/>
<dbReference type="PROSITE" id="PS00211">
    <property type="entry name" value="ABC_TRANSPORTER_1"/>
    <property type="match status" value="1"/>
</dbReference>
<proteinExistence type="predicted"/>
<dbReference type="GO" id="GO:0005524">
    <property type="term" value="F:ATP binding"/>
    <property type="evidence" value="ECO:0007669"/>
    <property type="project" value="UniProtKB-KW"/>
</dbReference>
<organism evidence="5">
    <name type="scientific">Desertifilum tharense IPPAS B-1220</name>
    <dbReference type="NCBI Taxonomy" id="1781255"/>
    <lineage>
        <taxon>Bacteria</taxon>
        <taxon>Bacillati</taxon>
        <taxon>Cyanobacteriota</taxon>
        <taxon>Cyanophyceae</taxon>
        <taxon>Desertifilales</taxon>
        <taxon>Desertifilaceae</taxon>
        <taxon>Desertifilum</taxon>
    </lineage>
</organism>
<dbReference type="InterPro" id="IPR025302">
    <property type="entry name" value="DrrA1/2-like_C"/>
</dbReference>
<name>A0A1E5QM74_9CYAN</name>
<keyword evidence="1" id="KW-0813">Transport</keyword>
<protein>
    <submittedName>
        <fullName evidence="5">ABC transporter ATP-binding protein</fullName>
    </submittedName>
</protein>
<evidence type="ECO:0000313" key="5">
    <source>
        <dbReference type="EMBL" id="OEJ75740.1"/>
    </source>
</evidence>
<dbReference type="Pfam" id="PF13732">
    <property type="entry name" value="DrrA1-3_C"/>
    <property type="match status" value="1"/>
</dbReference>
<dbReference type="GO" id="GO:0016887">
    <property type="term" value="F:ATP hydrolysis activity"/>
    <property type="evidence" value="ECO:0007669"/>
    <property type="project" value="InterPro"/>
</dbReference>
<dbReference type="Gene3D" id="3.40.50.300">
    <property type="entry name" value="P-loop containing nucleotide triphosphate hydrolases"/>
    <property type="match status" value="2"/>
</dbReference>
<evidence type="ECO:0000256" key="2">
    <source>
        <dbReference type="ARBA" id="ARBA00022741"/>
    </source>
</evidence>
<dbReference type="PROSITE" id="PS50893">
    <property type="entry name" value="ABC_TRANSPORTER_2"/>
    <property type="match status" value="2"/>
</dbReference>
<keyword evidence="3 5" id="KW-0067">ATP-binding</keyword>
<dbReference type="PANTHER" id="PTHR43038">
    <property type="entry name" value="ATP-BINDING CASSETTE, SUB-FAMILY H, MEMBER 1"/>
    <property type="match status" value="1"/>
</dbReference>
<feature type="domain" description="ABC transporter" evidence="4">
    <location>
        <begin position="331"/>
        <end position="560"/>
    </location>
</feature>
<dbReference type="STRING" id="1781255.BH720_08155"/>
<keyword evidence="2" id="KW-0547">Nucleotide-binding</keyword>
<dbReference type="InterPro" id="IPR003439">
    <property type="entry name" value="ABC_transporter-like_ATP-bd"/>
</dbReference>
<feature type="domain" description="ABC transporter" evidence="4">
    <location>
        <begin position="6"/>
        <end position="231"/>
    </location>
</feature>
<dbReference type="PANTHER" id="PTHR43038:SF3">
    <property type="entry name" value="ABC TRANSPORTER G FAMILY MEMBER 20 ISOFORM X1"/>
    <property type="match status" value="1"/>
</dbReference>
<evidence type="ECO:0000256" key="1">
    <source>
        <dbReference type="ARBA" id="ARBA00022448"/>
    </source>
</evidence>
<evidence type="ECO:0000259" key="4">
    <source>
        <dbReference type="PROSITE" id="PS50893"/>
    </source>
</evidence>
<dbReference type="CDD" id="cd03263">
    <property type="entry name" value="ABC_subfamily_A"/>
    <property type="match status" value="1"/>
</dbReference>
<reference evidence="5" key="1">
    <citation type="submission" date="2016-09" db="EMBL/GenBank/DDBJ databases">
        <title>Draft genome of thermotolerant cyanobacterium Desertifilum sp. strain IPPAS B-1220.</title>
        <authorList>
            <person name="Sinetova M.A."/>
            <person name="Bolakhan K."/>
            <person name="Zayadan B.K."/>
            <person name="Mironov K.S."/>
            <person name="Ustinova V."/>
            <person name="Kupriyanova E.V."/>
            <person name="Sidorov R.A."/>
            <person name="Skrypnik A.N."/>
            <person name="Gogoleva N.E."/>
            <person name="Gogolev Y.V."/>
            <person name="Los D.A."/>
        </authorList>
    </citation>
    <scope>NUCLEOTIDE SEQUENCE [LARGE SCALE GENOMIC DNA]</scope>
    <source>
        <strain evidence="5">IPPAS B-1220</strain>
    </source>
</reference>
<dbReference type="EMBL" id="MJGC01000045">
    <property type="protein sequence ID" value="OEJ75740.1"/>
    <property type="molecule type" value="Genomic_DNA"/>
</dbReference>
<dbReference type="CDD" id="cd03230">
    <property type="entry name" value="ABC_DR_subfamily_A"/>
    <property type="match status" value="1"/>
</dbReference>
<evidence type="ECO:0000256" key="3">
    <source>
        <dbReference type="ARBA" id="ARBA00022840"/>
    </source>
</evidence>
<dbReference type="Pfam" id="PF00005">
    <property type="entry name" value="ABC_tran"/>
    <property type="match status" value="2"/>
</dbReference>
<dbReference type="InterPro" id="IPR017871">
    <property type="entry name" value="ABC_transporter-like_CS"/>
</dbReference>